<feature type="non-terminal residue" evidence="1">
    <location>
        <position position="1"/>
    </location>
</feature>
<organism evidence="1 2">
    <name type="scientific">Phytophthora sojae (strain P6497)</name>
    <name type="common">Soybean stem and root rot agent</name>
    <name type="synonym">Phytophthora megasperma f. sp. glycines</name>
    <dbReference type="NCBI Taxonomy" id="1094619"/>
    <lineage>
        <taxon>Eukaryota</taxon>
        <taxon>Sar</taxon>
        <taxon>Stramenopiles</taxon>
        <taxon>Oomycota</taxon>
        <taxon>Peronosporomycetes</taxon>
        <taxon>Peronosporales</taxon>
        <taxon>Peronosporaceae</taxon>
        <taxon>Phytophthora</taxon>
    </lineage>
</organism>
<dbReference type="KEGG" id="psoj:PHYSODRAFT_532735"/>
<accession>G5AFI6</accession>
<evidence type="ECO:0000313" key="2">
    <source>
        <dbReference type="Proteomes" id="UP000002640"/>
    </source>
</evidence>
<dbReference type="GeneID" id="20661780"/>
<keyword evidence="2" id="KW-1185">Reference proteome</keyword>
<dbReference type="EMBL" id="JH159165">
    <property type="protein sequence ID" value="EGZ05976.1"/>
    <property type="molecule type" value="Genomic_DNA"/>
</dbReference>
<reference evidence="1 2" key="1">
    <citation type="journal article" date="2006" name="Science">
        <title>Phytophthora genome sequences uncover evolutionary origins and mechanisms of pathogenesis.</title>
        <authorList>
            <person name="Tyler B.M."/>
            <person name="Tripathy S."/>
            <person name="Zhang X."/>
            <person name="Dehal P."/>
            <person name="Jiang R.H."/>
            <person name="Aerts A."/>
            <person name="Arredondo F.D."/>
            <person name="Baxter L."/>
            <person name="Bensasson D."/>
            <person name="Beynon J.L."/>
            <person name="Chapman J."/>
            <person name="Damasceno C.M."/>
            <person name="Dorrance A.E."/>
            <person name="Dou D."/>
            <person name="Dickerman A.W."/>
            <person name="Dubchak I.L."/>
            <person name="Garbelotto M."/>
            <person name="Gijzen M."/>
            <person name="Gordon S.G."/>
            <person name="Govers F."/>
            <person name="Grunwald N.J."/>
            <person name="Huang W."/>
            <person name="Ivors K.L."/>
            <person name="Jones R.W."/>
            <person name="Kamoun S."/>
            <person name="Krampis K."/>
            <person name="Lamour K.H."/>
            <person name="Lee M.K."/>
            <person name="McDonald W.H."/>
            <person name="Medina M."/>
            <person name="Meijer H.J."/>
            <person name="Nordberg E.K."/>
            <person name="Maclean D.J."/>
            <person name="Ospina-Giraldo M.D."/>
            <person name="Morris P.F."/>
            <person name="Phuntumart V."/>
            <person name="Putnam N.H."/>
            <person name="Rash S."/>
            <person name="Rose J.K."/>
            <person name="Sakihama Y."/>
            <person name="Salamov A.A."/>
            <person name="Savidor A."/>
            <person name="Scheuring C.F."/>
            <person name="Smith B.M."/>
            <person name="Sobral B.W."/>
            <person name="Terry A."/>
            <person name="Torto-Alalibo T.A."/>
            <person name="Win J."/>
            <person name="Xu Z."/>
            <person name="Zhang H."/>
            <person name="Grigoriev I.V."/>
            <person name="Rokhsar D.S."/>
            <person name="Boore J.L."/>
        </authorList>
    </citation>
    <scope>NUCLEOTIDE SEQUENCE [LARGE SCALE GENOMIC DNA]</scope>
    <source>
        <strain evidence="1 2">P6497</strain>
    </source>
</reference>
<dbReference type="AlphaFoldDB" id="G5AFI6"/>
<dbReference type="RefSeq" id="XP_009538837.1">
    <property type="nucleotide sequence ID" value="XM_009540542.1"/>
</dbReference>
<gene>
    <name evidence="1" type="ORF">PHYSODRAFT_532735</name>
</gene>
<sequence>IFRVFRSIGKLIADQANWIPLFHWDETHMKRLNCNGVCVLVIGKDGVYY</sequence>
<dbReference type="Proteomes" id="UP000002640">
    <property type="component" value="Unassembled WGS sequence"/>
</dbReference>
<evidence type="ECO:0000313" key="1">
    <source>
        <dbReference type="EMBL" id="EGZ05976.1"/>
    </source>
</evidence>
<proteinExistence type="predicted"/>
<protein>
    <submittedName>
        <fullName evidence="1">Uncharacterized protein</fullName>
    </submittedName>
</protein>
<name>G5AFI6_PHYSP</name>
<dbReference type="InParanoid" id="G5AFI6"/>